<gene>
    <name evidence="2" type="ORF">ACFO3J_25470</name>
</gene>
<dbReference type="Proteomes" id="UP001595765">
    <property type="component" value="Unassembled WGS sequence"/>
</dbReference>
<keyword evidence="3" id="KW-1185">Reference proteome</keyword>
<evidence type="ECO:0000256" key="1">
    <source>
        <dbReference type="ARBA" id="ARBA00022679"/>
    </source>
</evidence>
<reference evidence="3" key="1">
    <citation type="journal article" date="2019" name="Int. J. Syst. Evol. Microbiol.">
        <title>The Global Catalogue of Microorganisms (GCM) 10K type strain sequencing project: providing services to taxonomists for standard genome sequencing and annotation.</title>
        <authorList>
            <consortium name="The Broad Institute Genomics Platform"/>
            <consortium name="The Broad Institute Genome Sequencing Center for Infectious Disease"/>
            <person name="Wu L."/>
            <person name="Ma J."/>
        </authorList>
    </citation>
    <scope>NUCLEOTIDE SEQUENCE [LARGE SCALE GENOMIC DNA]</scope>
    <source>
        <strain evidence="3">CGMCC 4.7237</strain>
    </source>
</reference>
<keyword evidence="1 2" id="KW-0808">Transferase</keyword>
<comment type="caution">
    <text evidence="2">The sequence shown here is derived from an EMBL/GenBank/DDBJ whole genome shotgun (WGS) entry which is preliminary data.</text>
</comment>
<dbReference type="InterPro" id="IPR050483">
    <property type="entry name" value="CoA-transferase_III_domain"/>
</dbReference>
<dbReference type="SUPFAM" id="SSF89796">
    <property type="entry name" value="CoA-transferase family III (CaiB/BaiF)"/>
    <property type="match status" value="1"/>
</dbReference>
<organism evidence="2 3">
    <name type="scientific">Streptomyces polygonati</name>
    <dbReference type="NCBI Taxonomy" id="1617087"/>
    <lineage>
        <taxon>Bacteria</taxon>
        <taxon>Bacillati</taxon>
        <taxon>Actinomycetota</taxon>
        <taxon>Actinomycetes</taxon>
        <taxon>Kitasatosporales</taxon>
        <taxon>Streptomycetaceae</taxon>
        <taxon>Streptomyces</taxon>
    </lineage>
</organism>
<dbReference type="InterPro" id="IPR023606">
    <property type="entry name" value="CoA-Trfase_III_dom_1_sf"/>
</dbReference>
<dbReference type="Gene3D" id="3.40.50.10540">
    <property type="entry name" value="Crotonobetainyl-coa:carnitine coa-transferase, domain 1"/>
    <property type="match status" value="1"/>
</dbReference>
<evidence type="ECO:0000313" key="3">
    <source>
        <dbReference type="Proteomes" id="UP001595765"/>
    </source>
</evidence>
<dbReference type="Pfam" id="PF02515">
    <property type="entry name" value="CoA_transf_3"/>
    <property type="match status" value="1"/>
</dbReference>
<dbReference type="GO" id="GO:0016740">
    <property type="term" value="F:transferase activity"/>
    <property type="evidence" value="ECO:0007669"/>
    <property type="project" value="UniProtKB-KW"/>
</dbReference>
<dbReference type="RefSeq" id="WP_386433629.1">
    <property type="nucleotide sequence ID" value="NZ_JBHSBB010000018.1"/>
</dbReference>
<dbReference type="PANTHER" id="PTHR48207:SF3">
    <property type="entry name" value="SUCCINATE--HYDROXYMETHYLGLUTARATE COA-TRANSFERASE"/>
    <property type="match status" value="1"/>
</dbReference>
<evidence type="ECO:0000313" key="2">
    <source>
        <dbReference type="EMBL" id="MFC4034790.1"/>
    </source>
</evidence>
<dbReference type="Gene3D" id="3.30.1540.10">
    <property type="entry name" value="formyl-coa transferase, domain 3"/>
    <property type="match status" value="1"/>
</dbReference>
<protein>
    <submittedName>
        <fullName evidence="2">CaiB/BaiF CoA transferase family protein</fullName>
    </submittedName>
</protein>
<dbReference type="InterPro" id="IPR003673">
    <property type="entry name" value="CoA-Trfase_fam_III"/>
</dbReference>
<name>A0ABV8HS51_9ACTN</name>
<dbReference type="PANTHER" id="PTHR48207">
    <property type="entry name" value="SUCCINATE--HYDROXYMETHYLGLUTARATE COA-TRANSFERASE"/>
    <property type="match status" value="1"/>
</dbReference>
<proteinExistence type="predicted"/>
<accession>A0ABV8HS51</accession>
<dbReference type="EMBL" id="JBHSBB010000018">
    <property type="protein sequence ID" value="MFC4034790.1"/>
    <property type="molecule type" value="Genomic_DNA"/>
</dbReference>
<dbReference type="InterPro" id="IPR044855">
    <property type="entry name" value="CoA-Trfase_III_dom3_sf"/>
</dbReference>
<sequence>MASDDTPPAARSPHLDGHRYAAPMQSAASGPLRGLRVADLTRAVSGPFCTMILADLGAEVIKVEPPAGDLPRFSGPFTVDDTVRGFGGLFGSINRNKQGIVLDLGRPADRETLLRLIDSSDVVAENYRSGVMERWGLSYETLHERNPKLVYASIRGFGDPRTGRSPYVNWPAYDVVAQAMGGLVSMTGASPQEAVRTGPTIGDLYPATLLAIGILAAVLHARETGEGQLVDVAMVDSIVSLCETAVYRYSYTGVVSRPTGNSHPQLVPFDIYPTSDGKCAIAAPTDNHWKILCEVIGRPELAGDERTSTNGGRVAHSAIVQEAIARWTAERTTAEIARELGGRVPVGPVNDAADLFSDPHLRAREMLVAVDQPGGGRPVVVPNTPIRFTATPSGVYRRPPLLGEHTEEVLARLAARTDPRQPPDGATGPG</sequence>